<dbReference type="EMBL" id="VIGI01000012">
    <property type="protein sequence ID" value="KAB8293197.1"/>
    <property type="molecule type" value="Genomic_DNA"/>
</dbReference>
<proteinExistence type="predicted"/>
<dbReference type="AlphaFoldDB" id="A0A5N6JW86"/>
<reference evidence="1 2" key="1">
    <citation type="submission" date="2019-06" db="EMBL/GenBank/DDBJ databases">
        <title>Genome Sequence of the Brown Rot Fungal Pathogen Monilinia laxa.</title>
        <authorList>
            <person name="De Miccolis Angelini R.M."/>
            <person name="Landi L."/>
            <person name="Abate D."/>
            <person name="Pollastro S."/>
            <person name="Romanazzi G."/>
            <person name="Faretra F."/>
        </authorList>
    </citation>
    <scope>NUCLEOTIDE SEQUENCE [LARGE SCALE GENOMIC DNA]</scope>
    <source>
        <strain evidence="1 2">Mlax316</strain>
    </source>
</reference>
<organism evidence="1 2">
    <name type="scientific">Monilinia laxa</name>
    <name type="common">Brown rot fungus</name>
    <name type="synonym">Sclerotinia laxa</name>
    <dbReference type="NCBI Taxonomy" id="61186"/>
    <lineage>
        <taxon>Eukaryota</taxon>
        <taxon>Fungi</taxon>
        <taxon>Dikarya</taxon>
        <taxon>Ascomycota</taxon>
        <taxon>Pezizomycotina</taxon>
        <taxon>Leotiomycetes</taxon>
        <taxon>Helotiales</taxon>
        <taxon>Sclerotiniaceae</taxon>
        <taxon>Monilinia</taxon>
    </lineage>
</organism>
<accession>A0A5N6JW86</accession>
<sequence length="72" mass="8472">MYAVNLDDSKFDDLTASKERYIYFYMELLIDSYKKRLKALYKSLTFENRIAPRLHVWSPSNLCGSLEAHGYA</sequence>
<comment type="caution">
    <text evidence="1">The sequence shown here is derived from an EMBL/GenBank/DDBJ whole genome shotgun (WGS) entry which is preliminary data.</text>
</comment>
<evidence type="ECO:0000313" key="1">
    <source>
        <dbReference type="EMBL" id="KAB8293197.1"/>
    </source>
</evidence>
<keyword evidence="2" id="KW-1185">Reference proteome</keyword>
<evidence type="ECO:0000313" key="2">
    <source>
        <dbReference type="Proteomes" id="UP000326757"/>
    </source>
</evidence>
<name>A0A5N6JW86_MONLA</name>
<protein>
    <submittedName>
        <fullName evidence="1">Uncharacterized protein</fullName>
    </submittedName>
</protein>
<dbReference type="Proteomes" id="UP000326757">
    <property type="component" value="Unassembled WGS sequence"/>
</dbReference>
<gene>
    <name evidence="1" type="ORF">EYC80_007538</name>
</gene>